<comment type="caution">
    <text evidence="8">The sequence shown here is derived from an EMBL/GenBank/DDBJ whole genome shotgun (WGS) entry which is preliminary data.</text>
</comment>
<sequence>MTGRAVAVLELDDIQRGVLSPRPSPYAATYVLFRIDDRAHGRELMRRLSTAVTSAADTTSPLGETWVSVALTHHGLAALGVPRESLETFSWEFGQGMAARARALGDVGESAPENWETPLGTSEVHVVLVAIAPDDTRLEAALDRARPAYHALPGVTAIWRQDCHALSTETEPFGYRDGISHPAVEGSGIAGSNSLETPLRAGEFVLGYPDELGGLQIPQPEVLGRNGSYAVFRKLHQRVAAFRRYLRDNAADPADEEWLAAKIMGRWRSGAPLALSPGRDDPALGADPSRNNVFGYERDDPAGFTTPGGCHIRRGNPRDAAVAGVPRLHRMIRRGTAYGPPLPEGVLEDDGADRGLMFAFIGAHLGRQFEFVQSEWMNDGVFFGAGGARDPVVGSGDGSGDFTIPRRPLRRCLRGLPRFVVTRGGEYCFMPSLSALRWLGELGG</sequence>
<dbReference type="PANTHER" id="PTHR30521:SF5">
    <property type="entry name" value="BLR4509 PROTEIN"/>
    <property type="match status" value="1"/>
</dbReference>
<evidence type="ECO:0000256" key="4">
    <source>
        <dbReference type="ARBA" id="ARBA00023002"/>
    </source>
</evidence>
<accession>A0ABV8F1D6</accession>
<evidence type="ECO:0000256" key="5">
    <source>
        <dbReference type="ARBA" id="ARBA00023004"/>
    </source>
</evidence>
<feature type="domain" description="DyP dimeric alpha+beta barrel" evidence="7">
    <location>
        <begin position="27"/>
        <end position="144"/>
    </location>
</feature>
<protein>
    <submittedName>
        <fullName evidence="8">Dyp-type peroxidase</fullName>
    </submittedName>
</protein>
<comment type="similarity">
    <text evidence="6">Belongs to the DyP-type peroxidase family.</text>
</comment>
<evidence type="ECO:0000313" key="9">
    <source>
        <dbReference type="Proteomes" id="UP001595698"/>
    </source>
</evidence>
<evidence type="ECO:0000256" key="3">
    <source>
        <dbReference type="ARBA" id="ARBA00022723"/>
    </source>
</evidence>
<reference evidence="9" key="1">
    <citation type="journal article" date="2019" name="Int. J. Syst. Evol. Microbiol.">
        <title>The Global Catalogue of Microorganisms (GCM) 10K type strain sequencing project: providing services to taxonomists for standard genome sequencing and annotation.</title>
        <authorList>
            <consortium name="The Broad Institute Genomics Platform"/>
            <consortium name="The Broad Institute Genome Sequencing Center for Infectious Disease"/>
            <person name="Wu L."/>
            <person name="Ma J."/>
        </authorList>
    </citation>
    <scope>NUCLEOTIDE SEQUENCE [LARGE SCALE GENOMIC DNA]</scope>
    <source>
        <strain evidence="9">TBRC 7912</strain>
    </source>
</reference>
<dbReference type="Pfam" id="PF21105">
    <property type="entry name" value="DyP_N"/>
    <property type="match status" value="1"/>
</dbReference>
<dbReference type="EMBL" id="JBHSBC010000012">
    <property type="protein sequence ID" value="MFC3981318.1"/>
    <property type="molecule type" value="Genomic_DNA"/>
</dbReference>
<keyword evidence="2 8" id="KW-0575">Peroxidase</keyword>
<proteinExistence type="inferred from homology"/>
<dbReference type="RefSeq" id="WP_386190024.1">
    <property type="nucleotide sequence ID" value="NZ_JBHSBC010000012.1"/>
</dbReference>
<keyword evidence="5" id="KW-0408">Iron</keyword>
<name>A0ABV8F1D6_9ACTN</name>
<gene>
    <name evidence="8" type="ORF">ACFOYY_14365</name>
</gene>
<evidence type="ECO:0000256" key="1">
    <source>
        <dbReference type="ARBA" id="ARBA00001970"/>
    </source>
</evidence>
<dbReference type="InterPro" id="IPR011008">
    <property type="entry name" value="Dimeric_a/b-barrel"/>
</dbReference>
<dbReference type="InterPro" id="IPR049509">
    <property type="entry name" value="DyP_N"/>
</dbReference>
<dbReference type="PROSITE" id="PS51404">
    <property type="entry name" value="DYP_PEROXIDASE"/>
    <property type="match status" value="1"/>
</dbReference>
<evidence type="ECO:0000256" key="2">
    <source>
        <dbReference type="ARBA" id="ARBA00022559"/>
    </source>
</evidence>
<dbReference type="NCBIfam" id="TIGR01413">
    <property type="entry name" value="Dyp_perox_fam"/>
    <property type="match status" value="1"/>
</dbReference>
<evidence type="ECO:0000256" key="6">
    <source>
        <dbReference type="ARBA" id="ARBA00025737"/>
    </source>
</evidence>
<keyword evidence="3" id="KW-0479">Metal-binding</keyword>
<dbReference type="GO" id="GO:0004601">
    <property type="term" value="F:peroxidase activity"/>
    <property type="evidence" value="ECO:0007669"/>
    <property type="project" value="UniProtKB-KW"/>
</dbReference>
<dbReference type="InterPro" id="IPR006314">
    <property type="entry name" value="Dyp_peroxidase"/>
</dbReference>
<evidence type="ECO:0000259" key="7">
    <source>
        <dbReference type="Pfam" id="PF21105"/>
    </source>
</evidence>
<keyword evidence="4" id="KW-0560">Oxidoreductase</keyword>
<keyword evidence="9" id="KW-1185">Reference proteome</keyword>
<organism evidence="8 9">
    <name type="scientific">Streptosporangium jomthongense</name>
    <dbReference type="NCBI Taxonomy" id="1193683"/>
    <lineage>
        <taxon>Bacteria</taxon>
        <taxon>Bacillati</taxon>
        <taxon>Actinomycetota</taxon>
        <taxon>Actinomycetes</taxon>
        <taxon>Streptosporangiales</taxon>
        <taxon>Streptosporangiaceae</taxon>
        <taxon>Streptosporangium</taxon>
    </lineage>
</organism>
<dbReference type="Proteomes" id="UP001595698">
    <property type="component" value="Unassembled WGS sequence"/>
</dbReference>
<evidence type="ECO:0000313" key="8">
    <source>
        <dbReference type="EMBL" id="MFC3981318.1"/>
    </source>
</evidence>
<dbReference type="PANTHER" id="PTHR30521">
    <property type="entry name" value="DEFERROCHELATASE/PEROXIDASE"/>
    <property type="match status" value="1"/>
</dbReference>
<dbReference type="SUPFAM" id="SSF54909">
    <property type="entry name" value="Dimeric alpha+beta barrel"/>
    <property type="match status" value="1"/>
</dbReference>
<comment type="cofactor">
    <cofactor evidence="1">
        <name>heme b</name>
        <dbReference type="ChEBI" id="CHEBI:60344"/>
    </cofactor>
</comment>